<proteinExistence type="predicted"/>
<evidence type="ECO:0000256" key="1">
    <source>
        <dbReference type="SAM" id="SignalP"/>
    </source>
</evidence>
<sequence>MKLAAAALIALCSQVALASIGVAVCKGKPPSNWGPPNCSAEDEATCADICINRTKCSNKIGREPQYAGYCMDLLGPIWDGNAVSPALGPAPVRQEAWFTSGALITFDGKEKASTKVAEGQ</sequence>
<keyword evidence="1" id="KW-0732">Signal</keyword>
<protein>
    <submittedName>
        <fullName evidence="2">Uncharacterized protein</fullName>
    </submittedName>
</protein>
<gene>
    <name evidence="2" type="ORF">CMUS01_14496</name>
</gene>
<name>A0A8H6J413_9PEZI</name>
<evidence type="ECO:0000313" key="2">
    <source>
        <dbReference type="EMBL" id="KAF6805957.1"/>
    </source>
</evidence>
<organism evidence="2 3">
    <name type="scientific">Colletotrichum musicola</name>
    <dbReference type="NCBI Taxonomy" id="2175873"/>
    <lineage>
        <taxon>Eukaryota</taxon>
        <taxon>Fungi</taxon>
        <taxon>Dikarya</taxon>
        <taxon>Ascomycota</taxon>
        <taxon>Pezizomycotina</taxon>
        <taxon>Sordariomycetes</taxon>
        <taxon>Hypocreomycetidae</taxon>
        <taxon>Glomerellales</taxon>
        <taxon>Glomerellaceae</taxon>
        <taxon>Colletotrichum</taxon>
        <taxon>Colletotrichum orchidearum species complex</taxon>
    </lineage>
</organism>
<feature type="chain" id="PRO_5034456639" evidence="1">
    <location>
        <begin position="19"/>
        <end position="120"/>
    </location>
</feature>
<comment type="caution">
    <text evidence="2">The sequence shown here is derived from an EMBL/GenBank/DDBJ whole genome shotgun (WGS) entry which is preliminary data.</text>
</comment>
<dbReference type="EMBL" id="WIGM01001050">
    <property type="protein sequence ID" value="KAF6805957.1"/>
    <property type="molecule type" value="Genomic_DNA"/>
</dbReference>
<evidence type="ECO:0000313" key="3">
    <source>
        <dbReference type="Proteomes" id="UP000639643"/>
    </source>
</evidence>
<accession>A0A8H6J413</accession>
<reference evidence="2" key="1">
    <citation type="journal article" date="2020" name="Phytopathology">
        <title>Genome Sequence Resources of Colletotrichum truncatum, C. plurivorum, C. musicola, and C. sojae: Four Species Pathogenic to Soybean (Glycine max).</title>
        <authorList>
            <person name="Rogerio F."/>
            <person name="Boufleur T.R."/>
            <person name="Ciampi-Guillardi M."/>
            <person name="Sukno S.A."/>
            <person name="Thon M.R."/>
            <person name="Massola Junior N.S."/>
            <person name="Baroncelli R."/>
        </authorList>
    </citation>
    <scope>NUCLEOTIDE SEQUENCE</scope>
    <source>
        <strain evidence="2">LFN0074</strain>
    </source>
</reference>
<dbReference type="Proteomes" id="UP000639643">
    <property type="component" value="Unassembled WGS sequence"/>
</dbReference>
<feature type="signal peptide" evidence="1">
    <location>
        <begin position="1"/>
        <end position="18"/>
    </location>
</feature>
<keyword evidence="3" id="KW-1185">Reference proteome</keyword>
<dbReference type="AlphaFoldDB" id="A0A8H6J413"/>